<protein>
    <submittedName>
        <fullName evidence="2">Uncharacterized protein</fullName>
    </submittedName>
</protein>
<keyword evidence="1" id="KW-0175">Coiled coil</keyword>
<feature type="non-terminal residue" evidence="2">
    <location>
        <position position="68"/>
    </location>
</feature>
<feature type="coiled-coil region" evidence="1">
    <location>
        <begin position="7"/>
        <end position="34"/>
    </location>
</feature>
<dbReference type="EMBL" id="QMQV01000243">
    <property type="protein sequence ID" value="RLE45604.1"/>
    <property type="molecule type" value="Genomic_DNA"/>
</dbReference>
<evidence type="ECO:0000256" key="1">
    <source>
        <dbReference type="SAM" id="Coils"/>
    </source>
</evidence>
<proteinExistence type="predicted"/>
<evidence type="ECO:0000313" key="2">
    <source>
        <dbReference type="EMBL" id="RLE45604.1"/>
    </source>
</evidence>
<organism evidence="2 3">
    <name type="scientific">Thermoproteota archaeon</name>
    <dbReference type="NCBI Taxonomy" id="2056631"/>
    <lineage>
        <taxon>Archaea</taxon>
        <taxon>Thermoproteota</taxon>
    </lineage>
</organism>
<evidence type="ECO:0000313" key="3">
    <source>
        <dbReference type="Proteomes" id="UP000278475"/>
    </source>
</evidence>
<sequence>MQVSEEIEHLEKRLEKLEKQAEKLKEVKFKAALSRTVSDFLLDCKYANQYAQYLMRKAERSEDIERLS</sequence>
<accession>A0A497EJZ5</accession>
<dbReference type="AlphaFoldDB" id="A0A497EJZ5"/>
<gene>
    <name evidence="2" type="ORF">DRJ31_11035</name>
</gene>
<reference evidence="2 3" key="1">
    <citation type="submission" date="2018-06" db="EMBL/GenBank/DDBJ databases">
        <title>Extensive metabolic versatility and redundancy in microbially diverse, dynamic hydrothermal sediments.</title>
        <authorList>
            <person name="Dombrowski N."/>
            <person name="Teske A."/>
            <person name="Baker B.J."/>
        </authorList>
    </citation>
    <scope>NUCLEOTIDE SEQUENCE [LARGE SCALE GENOMIC DNA]</scope>
    <source>
        <strain evidence="2">B66_G16</strain>
    </source>
</reference>
<comment type="caution">
    <text evidence="2">The sequence shown here is derived from an EMBL/GenBank/DDBJ whole genome shotgun (WGS) entry which is preliminary data.</text>
</comment>
<dbReference type="Proteomes" id="UP000278475">
    <property type="component" value="Unassembled WGS sequence"/>
</dbReference>
<name>A0A497EJZ5_9CREN</name>